<sequence length="147" mass="15632">MRNPIPRLFAWMRAHFPSSGHTPQAATAPAPTPSEPRLDGSLTGGDAALWVTPHGIDIRPRHSPRPQVAANPRKVVEAEAFDIAPGTMVVDTVTGGMGRVRTVGANGMISVEHPNGYTWKTCAVRAANSIERLNLLAADAAQASRTH</sequence>
<protein>
    <submittedName>
        <fullName evidence="2">Uncharacterized protein</fullName>
    </submittedName>
</protein>
<dbReference type="EMBL" id="JAGIOH010000001">
    <property type="protein sequence ID" value="MBP2404563.1"/>
    <property type="molecule type" value="Genomic_DNA"/>
</dbReference>
<keyword evidence="3" id="KW-1185">Reference proteome</keyword>
<dbReference type="RefSeq" id="WP_209516222.1">
    <property type="nucleotide sequence ID" value="NZ_JAGIOH010000001.1"/>
</dbReference>
<evidence type="ECO:0000256" key="1">
    <source>
        <dbReference type="SAM" id="MobiDB-lite"/>
    </source>
</evidence>
<feature type="region of interest" description="Disordered" evidence="1">
    <location>
        <begin position="19"/>
        <end position="43"/>
    </location>
</feature>
<reference evidence="2 3" key="1">
    <citation type="submission" date="2021-03" db="EMBL/GenBank/DDBJ databases">
        <title>Sequencing the genomes of 1000 actinobacteria strains.</title>
        <authorList>
            <person name="Klenk H.-P."/>
        </authorList>
    </citation>
    <scope>NUCLEOTIDE SEQUENCE [LARGE SCALE GENOMIC DNA]</scope>
    <source>
        <strain evidence="2 3">DSM 41480</strain>
    </source>
</reference>
<organism evidence="2 3">
    <name type="scientific">Streptomyces syringium</name>
    <dbReference type="NCBI Taxonomy" id="76729"/>
    <lineage>
        <taxon>Bacteria</taxon>
        <taxon>Bacillati</taxon>
        <taxon>Actinomycetota</taxon>
        <taxon>Actinomycetes</taxon>
        <taxon>Kitasatosporales</taxon>
        <taxon>Streptomycetaceae</taxon>
        <taxon>Streptomyces</taxon>
    </lineage>
</organism>
<proteinExistence type="predicted"/>
<name>A0ABS4Y9J0_9ACTN</name>
<evidence type="ECO:0000313" key="2">
    <source>
        <dbReference type="EMBL" id="MBP2404563.1"/>
    </source>
</evidence>
<dbReference type="Proteomes" id="UP001519291">
    <property type="component" value="Unassembled WGS sequence"/>
</dbReference>
<accession>A0ABS4Y9J0</accession>
<gene>
    <name evidence="2" type="ORF">JO379_004032</name>
</gene>
<dbReference type="GeneID" id="91570909"/>
<comment type="caution">
    <text evidence="2">The sequence shown here is derived from an EMBL/GenBank/DDBJ whole genome shotgun (WGS) entry which is preliminary data.</text>
</comment>
<evidence type="ECO:0000313" key="3">
    <source>
        <dbReference type="Proteomes" id="UP001519291"/>
    </source>
</evidence>